<dbReference type="SUPFAM" id="SSF55874">
    <property type="entry name" value="ATPase domain of HSP90 chaperone/DNA topoisomerase II/histidine kinase"/>
    <property type="match status" value="1"/>
</dbReference>
<evidence type="ECO:0000256" key="8">
    <source>
        <dbReference type="ARBA" id="ARBA00023125"/>
    </source>
</evidence>
<comment type="similarity">
    <text evidence="1">Belongs to the N(4)/N(6)-methyltransferase family.</text>
</comment>
<dbReference type="InterPro" id="IPR003356">
    <property type="entry name" value="DNA_methylase_A-5"/>
</dbReference>
<protein>
    <recommendedName>
        <fullName evidence="3">site-specific DNA-methyltransferase (adenine-specific)</fullName>
        <ecNumber evidence="3">2.1.1.72</ecNumber>
    </recommendedName>
</protein>
<evidence type="ECO:0000256" key="3">
    <source>
        <dbReference type="ARBA" id="ARBA00011900"/>
    </source>
</evidence>
<dbReference type="InterPro" id="IPR002052">
    <property type="entry name" value="DNA_methylase_N6_adenine_CS"/>
</dbReference>
<dbReference type="InterPro" id="IPR036890">
    <property type="entry name" value="HATPase_C_sf"/>
</dbReference>
<reference evidence="13" key="1">
    <citation type="journal article" date="2019" name="Int. J. Syst. Evol. Microbiol.">
        <title>The Global Catalogue of Microorganisms (GCM) 10K type strain sequencing project: providing services to taxonomists for standard genome sequencing and annotation.</title>
        <authorList>
            <consortium name="The Broad Institute Genomics Platform"/>
            <consortium name="The Broad Institute Genome Sequencing Center for Infectious Disease"/>
            <person name="Wu L."/>
            <person name="Ma J."/>
        </authorList>
    </citation>
    <scope>NUCLEOTIDE SEQUENCE [LARGE SCALE GENOMIC DNA]</scope>
    <source>
        <strain evidence="13">JCM 17452</strain>
    </source>
</reference>
<keyword evidence="8" id="KW-0238">DNA-binding</keyword>
<name>A0ABP8EEF5_9FLAO</name>
<comment type="catalytic activity">
    <reaction evidence="9">
        <text>a 2'-deoxyadenosine in DNA + S-adenosyl-L-methionine = an N(6)-methyl-2'-deoxyadenosine in DNA + S-adenosyl-L-homocysteine + H(+)</text>
        <dbReference type="Rhea" id="RHEA:15197"/>
        <dbReference type="Rhea" id="RHEA-COMP:12418"/>
        <dbReference type="Rhea" id="RHEA-COMP:12419"/>
        <dbReference type="ChEBI" id="CHEBI:15378"/>
        <dbReference type="ChEBI" id="CHEBI:57856"/>
        <dbReference type="ChEBI" id="CHEBI:59789"/>
        <dbReference type="ChEBI" id="CHEBI:90615"/>
        <dbReference type="ChEBI" id="CHEBI:90616"/>
        <dbReference type="EC" id="2.1.1.72"/>
    </reaction>
</comment>
<keyword evidence="7" id="KW-0680">Restriction system</keyword>
<dbReference type="Pfam" id="PF01420">
    <property type="entry name" value="Methylase_S"/>
    <property type="match status" value="1"/>
</dbReference>
<dbReference type="Proteomes" id="UP001500027">
    <property type="component" value="Unassembled WGS sequence"/>
</dbReference>
<evidence type="ECO:0000256" key="7">
    <source>
        <dbReference type="ARBA" id="ARBA00022747"/>
    </source>
</evidence>
<comment type="caution">
    <text evidence="12">The sequence shown here is derived from an EMBL/GenBank/DDBJ whole genome shotgun (WGS) entry which is preliminary data.</text>
</comment>
<accession>A0ABP8EEF5</accession>
<dbReference type="InterPro" id="IPR029063">
    <property type="entry name" value="SAM-dependent_MTases_sf"/>
</dbReference>
<evidence type="ECO:0000313" key="12">
    <source>
        <dbReference type="EMBL" id="GAA4270449.1"/>
    </source>
</evidence>
<keyword evidence="5" id="KW-0808">Transferase</keyword>
<evidence type="ECO:0000256" key="2">
    <source>
        <dbReference type="ARBA" id="ARBA00010923"/>
    </source>
</evidence>
<keyword evidence="13" id="KW-1185">Reference proteome</keyword>
<dbReference type="InterPro" id="IPR051537">
    <property type="entry name" value="DNA_Adenine_Mtase"/>
</dbReference>
<dbReference type="RefSeq" id="WP_139002829.1">
    <property type="nucleotide sequence ID" value="NZ_BAABAV010000003.1"/>
</dbReference>
<dbReference type="Gene3D" id="3.40.50.150">
    <property type="entry name" value="Vaccinia Virus protein VP39"/>
    <property type="match status" value="1"/>
</dbReference>
<keyword evidence="6" id="KW-0949">S-adenosyl-L-methionine</keyword>
<dbReference type="EC" id="2.1.1.72" evidence="3"/>
<feature type="domain" description="Type I restriction modification DNA specificity" evidence="10">
    <location>
        <begin position="437"/>
        <end position="579"/>
    </location>
</feature>
<evidence type="ECO:0000256" key="4">
    <source>
        <dbReference type="ARBA" id="ARBA00022603"/>
    </source>
</evidence>
<evidence type="ECO:0000256" key="5">
    <source>
        <dbReference type="ARBA" id="ARBA00022679"/>
    </source>
</evidence>
<sequence length="858" mass="98101">MKYSTYYNLADPSEVETVTNQLWQGFNILRGVISSDNLHVYLYLLSAYYDGLILEEELTSFNNPNGFLKGVLKSNDQYNELYEHYETILNAIPVDVLFDVFQTLGRIDFGSVLGIIPDIFDDLLYKLIGYQGKSTELNPLPYEISWFVNQIAESYKPHTGGDFVFNPFAGMASLCPRISGIYYHGQEIIPKAWLLGKLRLLWLRSEEEYETFNHDFNLKDPIKNWPVPNTEDKYDIVISNPPFGMKVDSFYLGHNINLKKISVEQFVIEKGLDIVIEDRGSVLCVAPVGILFRGGPEADLRKRLVESNQLDTIIHFPGGLLKNTGIPFCLVVVSLNRKNRSQVRLVDATEFATIEGRNKILDSEGLLERLNQENPGDSLRFVSPDEIRENDYNLNVKRYFLSKLDGVNLSEVVQQKFPAGRRLERENGDKEAIRKAVVVRIKDLKNDPFDYSLDPLQIEKSEIPRSAREFEGPALFLSKIGENIKPTFLDSNNNDVSVFVPSDIMVLEVDQSKILIEYLILELNTEYVLDQIKAFRTGTAISYISKQDILKIKIELPSLQEQKAKVQGAKAAFLQSIERELKLKEEVLGVKEESKRNIKSFLHTMRQYLNALKTNVGGTSVFIKKYGDQGINLETIYSKNLNQTLGEHFNSLDDTINSMARLLDSFENKDNGSESDIIKLEKLVKEAQRRFKNPKKFKFEKVFIDHDAFASDLGYLDQFIEINKEDFFKVFSNIVCNAVDHGFVDNNKTYAIRTSILNNKEKGEFILEISNNGEPFPERFNYEDLITRGEKSTLSSGTGTGGTDIKDILEKHNAYFELVSDENDEFSVKYILHFPQRTLLDDFKEFLSNDNANNLNEV</sequence>
<organism evidence="12 13">
    <name type="scientific">Hyunsoonleella aestuarii</name>
    <dbReference type="NCBI Taxonomy" id="912802"/>
    <lineage>
        <taxon>Bacteria</taxon>
        <taxon>Pseudomonadati</taxon>
        <taxon>Bacteroidota</taxon>
        <taxon>Flavobacteriia</taxon>
        <taxon>Flavobacteriales</taxon>
        <taxon>Flavobacteriaceae</taxon>
    </lineage>
</organism>
<dbReference type="EMBL" id="BAABAV010000003">
    <property type="protein sequence ID" value="GAA4270449.1"/>
    <property type="molecule type" value="Genomic_DNA"/>
</dbReference>
<dbReference type="InterPro" id="IPR044946">
    <property type="entry name" value="Restrct_endonuc_typeI_TRD_sf"/>
</dbReference>
<evidence type="ECO:0000313" key="13">
    <source>
        <dbReference type="Proteomes" id="UP001500027"/>
    </source>
</evidence>
<evidence type="ECO:0000259" key="10">
    <source>
        <dbReference type="Pfam" id="PF01420"/>
    </source>
</evidence>
<evidence type="ECO:0000256" key="9">
    <source>
        <dbReference type="ARBA" id="ARBA00047942"/>
    </source>
</evidence>
<proteinExistence type="inferred from homology"/>
<dbReference type="PROSITE" id="PS00092">
    <property type="entry name" value="N6_MTASE"/>
    <property type="match status" value="1"/>
</dbReference>
<comment type="similarity">
    <text evidence="2">Belongs to the type-I restriction system S methylase family.</text>
</comment>
<dbReference type="PANTHER" id="PTHR42933:SF3">
    <property type="entry name" value="TYPE I RESTRICTION ENZYME MJAVIII METHYLASE SUBUNIT"/>
    <property type="match status" value="1"/>
</dbReference>
<dbReference type="Pfam" id="PF02384">
    <property type="entry name" value="N6_Mtase"/>
    <property type="match status" value="1"/>
</dbReference>
<keyword evidence="4" id="KW-0489">Methyltransferase</keyword>
<dbReference type="SUPFAM" id="SSF53335">
    <property type="entry name" value="S-adenosyl-L-methionine-dependent methyltransferases"/>
    <property type="match status" value="1"/>
</dbReference>
<gene>
    <name evidence="12" type="ORF">GCM10022257_25500</name>
</gene>
<dbReference type="SUPFAM" id="SSF116734">
    <property type="entry name" value="DNA methylase specificity domain"/>
    <property type="match status" value="1"/>
</dbReference>
<dbReference type="InterPro" id="IPR000055">
    <property type="entry name" value="Restrct_endonuc_typeI_TRD"/>
</dbReference>
<evidence type="ECO:0000259" key="11">
    <source>
        <dbReference type="Pfam" id="PF02384"/>
    </source>
</evidence>
<evidence type="ECO:0000256" key="6">
    <source>
        <dbReference type="ARBA" id="ARBA00022691"/>
    </source>
</evidence>
<dbReference type="Gene3D" id="3.30.565.10">
    <property type="entry name" value="Histidine kinase-like ATPase, C-terminal domain"/>
    <property type="match status" value="1"/>
</dbReference>
<dbReference type="Gene3D" id="3.90.220.20">
    <property type="entry name" value="DNA methylase specificity domains"/>
    <property type="match status" value="1"/>
</dbReference>
<evidence type="ECO:0000256" key="1">
    <source>
        <dbReference type="ARBA" id="ARBA00006594"/>
    </source>
</evidence>
<dbReference type="PANTHER" id="PTHR42933">
    <property type="entry name" value="SLR6095 PROTEIN"/>
    <property type="match status" value="1"/>
</dbReference>
<feature type="domain" description="DNA methylase adenine-specific" evidence="11">
    <location>
        <begin position="179"/>
        <end position="400"/>
    </location>
</feature>